<dbReference type="GO" id="GO:0005886">
    <property type="term" value="C:plasma membrane"/>
    <property type="evidence" value="ECO:0007669"/>
    <property type="project" value="TreeGrafter"/>
</dbReference>
<evidence type="ECO:0000256" key="1">
    <source>
        <dbReference type="ARBA" id="ARBA00004196"/>
    </source>
</evidence>
<organism evidence="8 9">
    <name type="scientific">Herbidospora solisilvae</name>
    <dbReference type="NCBI Taxonomy" id="2696284"/>
    <lineage>
        <taxon>Bacteria</taxon>
        <taxon>Bacillati</taxon>
        <taxon>Actinomycetota</taxon>
        <taxon>Actinomycetes</taxon>
        <taxon>Streptosporangiales</taxon>
        <taxon>Streptosporangiaceae</taxon>
        <taxon>Herbidospora</taxon>
    </lineage>
</organism>
<keyword evidence="5" id="KW-0812">Transmembrane</keyword>
<reference evidence="8 9" key="1">
    <citation type="submission" date="2020-01" db="EMBL/GenBank/DDBJ databases">
        <title>Herbidospora sp. NEAU-GS84 nov., a novel actinomycete isolated from soil.</title>
        <authorList>
            <person name="Han L."/>
        </authorList>
    </citation>
    <scope>NUCLEOTIDE SEQUENCE [LARGE SCALE GENOMIC DNA]</scope>
    <source>
        <strain evidence="8 9">NEAU-GS84</strain>
    </source>
</reference>
<dbReference type="RefSeq" id="WP_161480259.1">
    <property type="nucleotide sequence ID" value="NZ_WXEW01000004.1"/>
</dbReference>
<dbReference type="InterPro" id="IPR014755">
    <property type="entry name" value="Cu-Rt/internalin_Ig-like"/>
</dbReference>
<dbReference type="Proteomes" id="UP000479526">
    <property type="component" value="Unassembled WGS sequence"/>
</dbReference>
<dbReference type="EMBL" id="WXEW01000004">
    <property type="protein sequence ID" value="NAS22920.1"/>
    <property type="molecule type" value="Genomic_DNA"/>
</dbReference>
<dbReference type="PANTHER" id="PTHR34820">
    <property type="entry name" value="INNER MEMBRANE PROTEIN YEBZ"/>
    <property type="match status" value="1"/>
</dbReference>
<protein>
    <submittedName>
        <fullName evidence="8">Copper resistance protein CopC</fullName>
    </submittedName>
</protein>
<evidence type="ECO:0000313" key="9">
    <source>
        <dbReference type="Proteomes" id="UP000479526"/>
    </source>
</evidence>
<keyword evidence="4" id="KW-0186">Copper</keyword>
<comment type="caution">
    <text evidence="8">The sequence shown here is derived from an EMBL/GenBank/DDBJ whole genome shotgun (WGS) entry which is preliminary data.</text>
</comment>
<dbReference type="GO" id="GO:0030313">
    <property type="term" value="C:cell envelope"/>
    <property type="evidence" value="ECO:0007669"/>
    <property type="project" value="UniProtKB-SubCell"/>
</dbReference>
<name>A0A7C9J3N8_9ACTN</name>
<evidence type="ECO:0000256" key="5">
    <source>
        <dbReference type="SAM" id="Phobius"/>
    </source>
</evidence>
<dbReference type="AlphaFoldDB" id="A0A7C9J3N8"/>
<dbReference type="GO" id="GO:0006825">
    <property type="term" value="P:copper ion transport"/>
    <property type="evidence" value="ECO:0007669"/>
    <property type="project" value="InterPro"/>
</dbReference>
<keyword evidence="3 6" id="KW-0732">Signal</keyword>
<dbReference type="GO" id="GO:0042597">
    <property type="term" value="C:periplasmic space"/>
    <property type="evidence" value="ECO:0007669"/>
    <property type="project" value="InterPro"/>
</dbReference>
<evidence type="ECO:0000256" key="4">
    <source>
        <dbReference type="ARBA" id="ARBA00023008"/>
    </source>
</evidence>
<evidence type="ECO:0000313" key="8">
    <source>
        <dbReference type="EMBL" id="NAS22920.1"/>
    </source>
</evidence>
<dbReference type="GO" id="GO:0005507">
    <property type="term" value="F:copper ion binding"/>
    <property type="evidence" value="ECO:0007669"/>
    <property type="project" value="InterPro"/>
</dbReference>
<evidence type="ECO:0000256" key="3">
    <source>
        <dbReference type="ARBA" id="ARBA00022729"/>
    </source>
</evidence>
<gene>
    <name evidence="8" type="ORF">GT755_14615</name>
</gene>
<feature type="signal peptide" evidence="6">
    <location>
        <begin position="1"/>
        <end position="25"/>
    </location>
</feature>
<dbReference type="SUPFAM" id="SSF81296">
    <property type="entry name" value="E set domains"/>
    <property type="match status" value="1"/>
</dbReference>
<dbReference type="PANTHER" id="PTHR34820:SF4">
    <property type="entry name" value="INNER MEMBRANE PROTEIN YEBZ"/>
    <property type="match status" value="1"/>
</dbReference>
<evidence type="ECO:0000256" key="2">
    <source>
        <dbReference type="ARBA" id="ARBA00022723"/>
    </source>
</evidence>
<sequence length="183" mass="19018">MKSSPIVAVLAVVAALLLPAAPAAAHTSLRSSDPAENAQVTALPKVTLEFSESVRFPAVVLTGPDGERYENGKPRVDGRKIVQDVGPPSALPPGAYTIAYRVVSRDGHPVEGEIPFTYEPAQPGAPSQPAQPVVQAAAAPTPSATANPVAPEESRQIPAWVWIVVFGIAGIGIGMAFSMRKKP</sequence>
<keyword evidence="5" id="KW-0472">Membrane</keyword>
<dbReference type="GO" id="GO:0046688">
    <property type="term" value="P:response to copper ion"/>
    <property type="evidence" value="ECO:0007669"/>
    <property type="project" value="InterPro"/>
</dbReference>
<evidence type="ECO:0000259" key="7">
    <source>
        <dbReference type="Pfam" id="PF04234"/>
    </source>
</evidence>
<proteinExistence type="predicted"/>
<dbReference type="InterPro" id="IPR007348">
    <property type="entry name" value="CopC_dom"/>
</dbReference>
<feature type="chain" id="PRO_5028891306" evidence="6">
    <location>
        <begin position="26"/>
        <end position="183"/>
    </location>
</feature>
<evidence type="ECO:0000256" key="6">
    <source>
        <dbReference type="SAM" id="SignalP"/>
    </source>
</evidence>
<keyword evidence="5" id="KW-1133">Transmembrane helix</keyword>
<feature type="transmembrane region" description="Helical" evidence="5">
    <location>
        <begin position="159"/>
        <end position="177"/>
    </location>
</feature>
<dbReference type="InterPro" id="IPR032694">
    <property type="entry name" value="CopC/D"/>
</dbReference>
<dbReference type="Gene3D" id="2.60.40.1220">
    <property type="match status" value="1"/>
</dbReference>
<comment type="subcellular location">
    <subcellularLocation>
        <location evidence="1">Cell envelope</location>
    </subcellularLocation>
</comment>
<accession>A0A7C9J3N8</accession>
<keyword evidence="2" id="KW-0479">Metal-binding</keyword>
<feature type="domain" description="CopC" evidence="7">
    <location>
        <begin position="26"/>
        <end position="117"/>
    </location>
</feature>
<keyword evidence="9" id="KW-1185">Reference proteome</keyword>
<dbReference type="InterPro" id="IPR014756">
    <property type="entry name" value="Ig_E-set"/>
</dbReference>
<dbReference type="Pfam" id="PF04234">
    <property type="entry name" value="CopC"/>
    <property type="match status" value="1"/>
</dbReference>